<dbReference type="PANTHER" id="PTHR12537">
    <property type="entry name" value="RNA BINDING PROTEIN PUMILIO-RELATED"/>
    <property type="match status" value="1"/>
</dbReference>
<feature type="region of interest" description="Disordered" evidence="5">
    <location>
        <begin position="380"/>
        <end position="401"/>
    </location>
</feature>
<feature type="repeat" description="Pumilio" evidence="3">
    <location>
        <begin position="677"/>
        <end position="713"/>
    </location>
</feature>
<feature type="compositionally biased region" description="Basic and acidic residues" evidence="5">
    <location>
        <begin position="1"/>
        <end position="12"/>
    </location>
</feature>
<dbReference type="EMBL" id="JAULSY010000001">
    <property type="protein sequence ID" value="KAK0674598.1"/>
    <property type="molecule type" value="Genomic_DNA"/>
</dbReference>
<feature type="repeat" description="Pumilio" evidence="3">
    <location>
        <begin position="858"/>
        <end position="896"/>
    </location>
</feature>
<feature type="compositionally biased region" description="Polar residues" evidence="5">
    <location>
        <begin position="13"/>
        <end position="25"/>
    </location>
</feature>
<keyword evidence="8" id="KW-1185">Reference proteome</keyword>
<proteinExistence type="predicted"/>
<name>A0AA39ZNX9_9PEZI</name>
<feature type="repeat" description="Pumilio" evidence="3">
    <location>
        <begin position="641"/>
        <end position="676"/>
    </location>
</feature>
<evidence type="ECO:0000256" key="3">
    <source>
        <dbReference type="PROSITE-ProRule" id="PRU00317"/>
    </source>
</evidence>
<dbReference type="InterPro" id="IPR033133">
    <property type="entry name" value="PUM-HD"/>
</dbReference>
<dbReference type="AlphaFoldDB" id="A0AA39ZNX9"/>
<evidence type="ECO:0000256" key="2">
    <source>
        <dbReference type="ARBA" id="ARBA00024893"/>
    </source>
</evidence>
<feature type="repeat" description="Pumilio" evidence="3">
    <location>
        <begin position="605"/>
        <end position="640"/>
    </location>
</feature>
<feature type="region of interest" description="Disordered" evidence="5">
    <location>
        <begin position="1"/>
        <end position="78"/>
    </location>
</feature>
<reference evidence="7" key="1">
    <citation type="submission" date="2023-06" db="EMBL/GenBank/DDBJ databases">
        <title>Genome-scale phylogeny and comparative genomics of the fungal order Sordariales.</title>
        <authorList>
            <consortium name="Lawrence Berkeley National Laboratory"/>
            <person name="Hensen N."/>
            <person name="Bonometti L."/>
            <person name="Westerberg I."/>
            <person name="Brannstrom I.O."/>
            <person name="Guillou S."/>
            <person name="Cros-Aarteil S."/>
            <person name="Calhoun S."/>
            <person name="Haridas S."/>
            <person name="Kuo A."/>
            <person name="Mondo S."/>
            <person name="Pangilinan J."/>
            <person name="Riley R."/>
            <person name="Labutti K."/>
            <person name="Andreopoulos B."/>
            <person name="Lipzen A."/>
            <person name="Chen C."/>
            <person name="Yanf M."/>
            <person name="Daum C."/>
            <person name="Ng V."/>
            <person name="Clum A."/>
            <person name="Steindorff A."/>
            <person name="Ohm R."/>
            <person name="Martin F."/>
            <person name="Silar P."/>
            <person name="Natvig D."/>
            <person name="Lalanne C."/>
            <person name="Gautier V."/>
            <person name="Ament-Velasquez S.L."/>
            <person name="Kruys A."/>
            <person name="Hutchinson M.I."/>
            <person name="Powell A.J."/>
            <person name="Barry K."/>
            <person name="Miller A.N."/>
            <person name="Grigoriev I.V."/>
            <person name="Debuchy R."/>
            <person name="Gladieux P."/>
            <person name="Thoren M.H."/>
            <person name="Johannesson H."/>
        </authorList>
    </citation>
    <scope>NUCLEOTIDE SEQUENCE</scope>
    <source>
        <strain evidence="7">CBS 307.81</strain>
    </source>
</reference>
<dbReference type="Pfam" id="PF00806">
    <property type="entry name" value="PUF"/>
    <property type="match status" value="1"/>
</dbReference>
<dbReference type="CDD" id="cd07920">
    <property type="entry name" value="Pumilio"/>
    <property type="match status" value="1"/>
</dbReference>
<accession>A0AA39ZNX9</accession>
<dbReference type="PROSITE" id="PS50302">
    <property type="entry name" value="PUM"/>
    <property type="match status" value="8"/>
</dbReference>
<comment type="function">
    <text evidence="2">RNA-binding nucleolar protein required for pre-rRNA processing. Involved in production of 18S rRNA and assembly of small ribosomal subunit.</text>
</comment>
<dbReference type="SUPFAM" id="SSF48371">
    <property type="entry name" value="ARM repeat"/>
    <property type="match status" value="1"/>
</dbReference>
<feature type="repeat" description="Pumilio" evidence="3">
    <location>
        <begin position="822"/>
        <end position="857"/>
    </location>
</feature>
<feature type="compositionally biased region" description="Polar residues" evidence="5">
    <location>
        <begin position="1010"/>
        <end position="1019"/>
    </location>
</feature>
<evidence type="ECO:0000256" key="5">
    <source>
        <dbReference type="SAM" id="MobiDB-lite"/>
    </source>
</evidence>
<dbReference type="Pfam" id="PF22493">
    <property type="entry name" value="PUF_NOP9"/>
    <property type="match status" value="1"/>
</dbReference>
<feature type="region of interest" description="Disordered" evidence="5">
    <location>
        <begin position="535"/>
        <end position="556"/>
    </location>
</feature>
<feature type="compositionally biased region" description="Low complexity" evidence="5">
    <location>
        <begin position="60"/>
        <end position="72"/>
    </location>
</feature>
<keyword evidence="1" id="KW-0677">Repeat</keyword>
<evidence type="ECO:0000313" key="8">
    <source>
        <dbReference type="Proteomes" id="UP001174997"/>
    </source>
</evidence>
<dbReference type="InterPro" id="IPR001313">
    <property type="entry name" value="Pumilio_RNA-bd_rpt"/>
</dbReference>
<evidence type="ECO:0000313" key="7">
    <source>
        <dbReference type="EMBL" id="KAK0674598.1"/>
    </source>
</evidence>
<comment type="caution">
    <text evidence="7">The sequence shown here is derived from an EMBL/GenBank/DDBJ whole genome shotgun (WGS) entry which is preliminary data.</text>
</comment>
<keyword evidence="4" id="KW-0175">Coiled coil</keyword>
<dbReference type="PROSITE" id="PS50303">
    <property type="entry name" value="PUM_HD"/>
    <property type="match status" value="1"/>
</dbReference>
<organism evidence="7 8">
    <name type="scientific">Cercophora samala</name>
    <dbReference type="NCBI Taxonomy" id="330535"/>
    <lineage>
        <taxon>Eukaryota</taxon>
        <taxon>Fungi</taxon>
        <taxon>Dikarya</taxon>
        <taxon>Ascomycota</taxon>
        <taxon>Pezizomycotina</taxon>
        <taxon>Sordariomycetes</taxon>
        <taxon>Sordariomycetidae</taxon>
        <taxon>Sordariales</taxon>
        <taxon>Lasiosphaeriaceae</taxon>
        <taxon>Cercophora</taxon>
    </lineage>
</organism>
<dbReference type="GO" id="GO:0010608">
    <property type="term" value="P:post-transcriptional regulation of gene expression"/>
    <property type="evidence" value="ECO:0007669"/>
    <property type="project" value="TreeGrafter"/>
</dbReference>
<dbReference type="InterPro" id="IPR016024">
    <property type="entry name" value="ARM-type_fold"/>
</dbReference>
<dbReference type="GO" id="GO:0003729">
    <property type="term" value="F:mRNA binding"/>
    <property type="evidence" value="ECO:0007669"/>
    <property type="project" value="TreeGrafter"/>
</dbReference>
<gene>
    <name evidence="7" type="ORF">QBC41DRAFT_3326</name>
</gene>
<feature type="domain" description="PUM-HD" evidence="6">
    <location>
        <begin position="584"/>
        <end position="922"/>
    </location>
</feature>
<evidence type="ECO:0000259" key="6">
    <source>
        <dbReference type="PROSITE" id="PS50303"/>
    </source>
</evidence>
<dbReference type="PANTHER" id="PTHR12537:SF13">
    <property type="entry name" value="PUMILIO HOMOLOGY DOMAIN FAMILY MEMBER 4"/>
    <property type="match status" value="1"/>
</dbReference>
<dbReference type="Proteomes" id="UP001174997">
    <property type="component" value="Unassembled WGS sequence"/>
</dbReference>
<dbReference type="CDD" id="cd22249">
    <property type="entry name" value="UDM1_RNF168_RNF169-like"/>
    <property type="match status" value="1"/>
</dbReference>
<sequence>MYHRANEMDDYFRTQQSPRGDSQVNAALGLVSPSRNPLLPRRFTTDSGRVPTLSTINTMQPQPQQPQQQQQQRVPEPQDFASTAAMHKVQLLEKKRQEFERLREQRRRYEAEMHKLDAQTRLEAQELQQMTEDIVNRLGAGHQSEPTTPPEYREVNALATIWSARPNRYSTSSLTSPPGLYNRPNRSGSLLTSPQSGGGAIPARYAYEDPLSHSMPGSRRNSDEDDEKEEAVRQDPTSHRSSNAVNRYSMPVTKSRTYLGDFEDSNNTTGFLFGDEDSNLEDTRTTPTAEAFNAIFRSQAYSQLTSSALDSEPTSTSTWSNLTKHQQRQSMSTIGSNALNGAGPVSSPPSEPGTIGSRPASIRHSMDGMKFLSENVTTPLDTPTSVVSPPPAHAVVSPPKLQQSYSANDVPTMKTNGSTLGANPNSHAQQHFHNHNASIGRYPAGAMNRHNQNMSGDVRVANGHDMSGFPSIQSTLHASAVPFQAPNQQPQAAAMAPPSVAGVQYPYYAGAMPYNGGQPYNPYPMLMQNLSNLSISNAPQQPPQATQPPAHFPTQSYTGYGPQFSQPVAPAPRQPLHDSQARVIANRRQQDSEAMSRFQNMTLDKAQGNIQNLARDQHGCRFLQKQLENRIPTEVNLIFREVLPYVHELMIDPFGNYLCQKLLEYCSDDERTELIKNSAKDMVPIALNQHGTRALQKMIEHVSNEVQIQMITDALKTQVVTLIQDLNGNHVIQKCLNKLSPEQSHFIFTAVGEHCIDVGTHRHGCCVLQRCIDHANGQQKVWLIQCITNNAYRLVQDPFGNYVIQYIIDLNEPSFTEPLVAQFRTHILTLSKLKFSSNVVEKCLRCSSEESKNMIVSELLDAGNEIERCLRDSYANYVYQTALDHGTNDMKQRLVDLIRPHLAAIRNTPYGRRISAKIAAFESSGISANTPTRPPVPADQTGGQVSIRPAHQRGMSNSTNSTTSTFHGYAQNGVNGVNGNANPAAGITYPGPSQAPPQPPRGQQQPHQFASGQVNGNFF</sequence>
<feature type="compositionally biased region" description="Polar residues" evidence="5">
    <location>
        <begin position="307"/>
        <end position="339"/>
    </location>
</feature>
<dbReference type="SMART" id="SM00025">
    <property type="entry name" value="Pumilio"/>
    <property type="match status" value="8"/>
</dbReference>
<feature type="region of interest" description="Disordered" evidence="5">
    <location>
        <begin position="926"/>
        <end position="1019"/>
    </location>
</feature>
<feature type="compositionally biased region" description="Low complexity" evidence="5">
    <location>
        <begin position="956"/>
        <end position="992"/>
    </location>
</feature>
<dbReference type="Gene3D" id="1.25.10.10">
    <property type="entry name" value="Leucine-rich Repeat Variant"/>
    <property type="match status" value="1"/>
</dbReference>
<feature type="repeat" description="Pumilio" evidence="3">
    <location>
        <begin position="714"/>
        <end position="749"/>
    </location>
</feature>
<feature type="region of interest" description="Disordered" evidence="5">
    <location>
        <begin position="168"/>
        <end position="244"/>
    </location>
</feature>
<dbReference type="FunFam" id="1.25.10.10:FF:000237">
    <property type="entry name" value="Pumilio homolog 9"/>
    <property type="match status" value="1"/>
</dbReference>
<feature type="compositionally biased region" description="Polar residues" evidence="5">
    <location>
        <begin position="184"/>
        <end position="195"/>
    </location>
</feature>
<evidence type="ECO:0000256" key="1">
    <source>
        <dbReference type="ARBA" id="ARBA00022737"/>
    </source>
</evidence>
<feature type="region of interest" description="Disordered" evidence="5">
    <location>
        <begin position="307"/>
        <end position="357"/>
    </location>
</feature>
<dbReference type="GO" id="GO:0005737">
    <property type="term" value="C:cytoplasm"/>
    <property type="evidence" value="ECO:0007669"/>
    <property type="project" value="TreeGrafter"/>
</dbReference>
<feature type="compositionally biased region" description="Low complexity" evidence="5">
    <location>
        <begin position="380"/>
        <end position="399"/>
    </location>
</feature>
<feature type="repeat" description="Pumilio" evidence="3">
    <location>
        <begin position="786"/>
        <end position="821"/>
    </location>
</feature>
<feature type="repeat" description="Pumilio" evidence="3">
    <location>
        <begin position="750"/>
        <end position="785"/>
    </location>
</feature>
<dbReference type="InterPro" id="IPR011989">
    <property type="entry name" value="ARM-like"/>
</dbReference>
<feature type="coiled-coil region" evidence="4">
    <location>
        <begin position="92"/>
        <end position="119"/>
    </location>
</feature>
<evidence type="ECO:0000256" key="4">
    <source>
        <dbReference type="SAM" id="Coils"/>
    </source>
</evidence>
<dbReference type="InterPro" id="IPR033712">
    <property type="entry name" value="Pumilio_RNA-bd"/>
</dbReference>
<protein>
    <submittedName>
        <fullName evidence="7">Armadillo-type protein</fullName>
    </submittedName>
</protein>